<accession>A0ABU6XC00</accession>
<dbReference type="InterPro" id="IPR036875">
    <property type="entry name" value="Znf_CCHC_sf"/>
</dbReference>
<sequence>MGAKTHDLFEFSLNGIGRLCAEVESKLNGATHVESNEPNTENIKDPVVVRTKGAPKKPKHNKGRKRRCSKCRRPGHTKRHCGAEMPSQGSSPSGPGLLADAITCEASRDKGDDESIAGSAKEQN</sequence>
<keyword evidence="5" id="KW-1185">Reference proteome</keyword>
<dbReference type="PROSITE" id="PS50158">
    <property type="entry name" value="ZF_CCHC"/>
    <property type="match status" value="1"/>
</dbReference>
<dbReference type="Proteomes" id="UP001341840">
    <property type="component" value="Unassembled WGS sequence"/>
</dbReference>
<keyword evidence="1" id="KW-0862">Zinc</keyword>
<protein>
    <recommendedName>
        <fullName evidence="3">CCHC-type domain-containing protein</fullName>
    </recommendedName>
</protein>
<feature type="domain" description="CCHC-type" evidence="3">
    <location>
        <begin position="66"/>
        <end position="81"/>
    </location>
</feature>
<dbReference type="InterPro" id="IPR001878">
    <property type="entry name" value="Znf_CCHC"/>
</dbReference>
<reference evidence="4 5" key="1">
    <citation type="journal article" date="2023" name="Plants (Basel)">
        <title>Bridging the Gap: Combining Genomics and Transcriptomics Approaches to Understand Stylosanthes scabra, an Orphan Legume from the Brazilian Caatinga.</title>
        <authorList>
            <person name="Ferreira-Neto J.R.C."/>
            <person name="da Silva M.D."/>
            <person name="Binneck E."/>
            <person name="de Melo N.F."/>
            <person name="da Silva R.H."/>
            <person name="de Melo A.L.T.M."/>
            <person name="Pandolfi V."/>
            <person name="Bustamante F.O."/>
            <person name="Brasileiro-Vidal A.C."/>
            <person name="Benko-Iseppon A.M."/>
        </authorList>
    </citation>
    <scope>NUCLEOTIDE SEQUENCE [LARGE SCALE GENOMIC DNA]</scope>
    <source>
        <tissue evidence="4">Leaves</tissue>
    </source>
</reference>
<dbReference type="EMBL" id="JASCZI010211655">
    <property type="protein sequence ID" value="MED6195585.1"/>
    <property type="molecule type" value="Genomic_DNA"/>
</dbReference>
<comment type="caution">
    <text evidence="4">The sequence shown here is derived from an EMBL/GenBank/DDBJ whole genome shotgun (WGS) entry which is preliminary data.</text>
</comment>
<proteinExistence type="predicted"/>
<feature type="compositionally biased region" description="Basic residues" evidence="2">
    <location>
        <begin position="53"/>
        <end position="80"/>
    </location>
</feature>
<name>A0ABU6XC00_9FABA</name>
<evidence type="ECO:0000313" key="5">
    <source>
        <dbReference type="Proteomes" id="UP001341840"/>
    </source>
</evidence>
<organism evidence="4 5">
    <name type="scientific">Stylosanthes scabra</name>
    <dbReference type="NCBI Taxonomy" id="79078"/>
    <lineage>
        <taxon>Eukaryota</taxon>
        <taxon>Viridiplantae</taxon>
        <taxon>Streptophyta</taxon>
        <taxon>Embryophyta</taxon>
        <taxon>Tracheophyta</taxon>
        <taxon>Spermatophyta</taxon>
        <taxon>Magnoliopsida</taxon>
        <taxon>eudicotyledons</taxon>
        <taxon>Gunneridae</taxon>
        <taxon>Pentapetalae</taxon>
        <taxon>rosids</taxon>
        <taxon>fabids</taxon>
        <taxon>Fabales</taxon>
        <taxon>Fabaceae</taxon>
        <taxon>Papilionoideae</taxon>
        <taxon>50 kb inversion clade</taxon>
        <taxon>dalbergioids sensu lato</taxon>
        <taxon>Dalbergieae</taxon>
        <taxon>Pterocarpus clade</taxon>
        <taxon>Stylosanthes</taxon>
    </lineage>
</organism>
<evidence type="ECO:0000256" key="2">
    <source>
        <dbReference type="SAM" id="MobiDB-lite"/>
    </source>
</evidence>
<dbReference type="SUPFAM" id="SSF57756">
    <property type="entry name" value="Retrovirus zinc finger-like domains"/>
    <property type="match status" value="1"/>
</dbReference>
<keyword evidence="1" id="KW-0863">Zinc-finger</keyword>
<gene>
    <name evidence="4" type="ORF">PIB30_039280</name>
</gene>
<feature type="region of interest" description="Disordered" evidence="2">
    <location>
        <begin position="51"/>
        <end position="124"/>
    </location>
</feature>
<evidence type="ECO:0000313" key="4">
    <source>
        <dbReference type="EMBL" id="MED6195585.1"/>
    </source>
</evidence>
<feature type="compositionally biased region" description="Low complexity" evidence="2">
    <location>
        <begin position="86"/>
        <end position="96"/>
    </location>
</feature>
<evidence type="ECO:0000259" key="3">
    <source>
        <dbReference type="PROSITE" id="PS50158"/>
    </source>
</evidence>
<keyword evidence="1" id="KW-0479">Metal-binding</keyword>
<evidence type="ECO:0000256" key="1">
    <source>
        <dbReference type="PROSITE-ProRule" id="PRU00047"/>
    </source>
</evidence>